<organism evidence="2 3">
    <name type="scientific">Luteimonas salinilitoris</name>
    <dbReference type="NCBI Taxonomy" id="3237697"/>
    <lineage>
        <taxon>Bacteria</taxon>
        <taxon>Pseudomonadati</taxon>
        <taxon>Pseudomonadota</taxon>
        <taxon>Gammaproteobacteria</taxon>
        <taxon>Lysobacterales</taxon>
        <taxon>Lysobacteraceae</taxon>
        <taxon>Luteimonas</taxon>
    </lineage>
</organism>
<evidence type="ECO:0000313" key="2">
    <source>
        <dbReference type="EMBL" id="MEZ0476193.1"/>
    </source>
</evidence>
<dbReference type="InterPro" id="IPR030995">
    <property type="entry name" value="SoxZ"/>
</dbReference>
<dbReference type="Gene3D" id="2.60.40.10">
    <property type="entry name" value="Immunoglobulins"/>
    <property type="match status" value="1"/>
</dbReference>
<dbReference type="Pfam" id="PF08770">
    <property type="entry name" value="SoxZ"/>
    <property type="match status" value="1"/>
</dbReference>
<name>A0ABV4HVN6_9GAMM</name>
<comment type="caution">
    <text evidence="2">The sequence shown here is derived from an EMBL/GenBank/DDBJ whole genome shotgun (WGS) entry which is preliminary data.</text>
</comment>
<dbReference type="InterPro" id="IPR014880">
    <property type="entry name" value="SoxZ_dom"/>
</dbReference>
<dbReference type="EMBL" id="JBFWIC010000029">
    <property type="protein sequence ID" value="MEZ0476193.1"/>
    <property type="molecule type" value="Genomic_DNA"/>
</dbReference>
<dbReference type="NCBIfam" id="TIGR04490">
    <property type="entry name" value="SoxZ_true"/>
    <property type="match status" value="1"/>
</dbReference>
<accession>A0ABV4HVN6</accession>
<feature type="domain" description="Sulphur oxidation protein SoxZ" evidence="1">
    <location>
        <begin position="9"/>
        <end position="101"/>
    </location>
</feature>
<protein>
    <submittedName>
        <fullName evidence="2">Thiosulfate oxidation carrier complex protein SoxZ</fullName>
    </submittedName>
</protein>
<dbReference type="InterPro" id="IPR014756">
    <property type="entry name" value="Ig_E-set"/>
</dbReference>
<dbReference type="SUPFAM" id="SSF81296">
    <property type="entry name" value="E set domains"/>
    <property type="match status" value="1"/>
</dbReference>
<gene>
    <name evidence="2" type="primary">soxZ</name>
    <name evidence="2" type="ORF">AB6713_16460</name>
</gene>
<evidence type="ECO:0000259" key="1">
    <source>
        <dbReference type="Pfam" id="PF08770"/>
    </source>
</evidence>
<dbReference type="Proteomes" id="UP001566331">
    <property type="component" value="Unassembled WGS sequence"/>
</dbReference>
<evidence type="ECO:0000313" key="3">
    <source>
        <dbReference type="Proteomes" id="UP001566331"/>
    </source>
</evidence>
<keyword evidence="3" id="KW-1185">Reference proteome</keyword>
<sequence length="106" mass="11603">MTRALINVPKTARRGEIIEIKAMISHPMETGHRMGPNGVAIPRDILHRFSCRYDDEEIFAAELFPAISANPFLSFSTVATASGTLTFTWTDDAGQAYTESAEIAVS</sequence>
<proteinExistence type="predicted"/>
<reference evidence="2 3" key="1">
    <citation type="submission" date="2024-07" db="EMBL/GenBank/DDBJ databases">
        <title>Luteimonas salilacus sp. nov., isolated from the shore soil of Salt Lake in Tibet of China.</title>
        <authorList>
            <person name="Zhang X."/>
            <person name="Li A."/>
        </authorList>
    </citation>
    <scope>NUCLEOTIDE SEQUENCE [LARGE SCALE GENOMIC DNA]</scope>
    <source>
        <strain evidence="2 3">B3-2-R+30</strain>
    </source>
</reference>
<dbReference type="RefSeq" id="WP_370565555.1">
    <property type="nucleotide sequence ID" value="NZ_JBFWIB010000019.1"/>
</dbReference>
<dbReference type="InterPro" id="IPR013783">
    <property type="entry name" value="Ig-like_fold"/>
</dbReference>